<dbReference type="InterPro" id="IPR045865">
    <property type="entry name" value="ACT-like_dom_sf"/>
</dbReference>
<dbReference type="PROSITE" id="PS50893">
    <property type="entry name" value="ABC_TRANSPORTER_2"/>
    <property type="match status" value="1"/>
</dbReference>
<keyword evidence="2" id="KW-1003">Cell membrane</keyword>
<evidence type="ECO:0000313" key="9">
    <source>
        <dbReference type="EMBL" id="MFC4401549.1"/>
    </source>
</evidence>
<dbReference type="InterPro" id="IPR017871">
    <property type="entry name" value="ABC_transporter-like_CS"/>
</dbReference>
<keyword evidence="4 9" id="KW-0067">ATP-binding</keyword>
<dbReference type="InterPro" id="IPR041701">
    <property type="entry name" value="MetN_ABC"/>
</dbReference>
<proteinExistence type="predicted"/>
<dbReference type="EMBL" id="JBHSDT010000001">
    <property type="protein sequence ID" value="MFC4401549.1"/>
    <property type="molecule type" value="Genomic_DNA"/>
</dbReference>
<dbReference type="Gene3D" id="3.30.70.260">
    <property type="match status" value="1"/>
</dbReference>
<keyword evidence="10" id="KW-1185">Reference proteome</keyword>
<evidence type="ECO:0000256" key="5">
    <source>
        <dbReference type="ARBA" id="ARBA00022967"/>
    </source>
</evidence>
<dbReference type="Pfam" id="PF00005">
    <property type="entry name" value="ABC_tran"/>
    <property type="match status" value="1"/>
</dbReference>
<evidence type="ECO:0000313" key="10">
    <source>
        <dbReference type="Proteomes" id="UP001595882"/>
    </source>
</evidence>
<accession>A0ABV8WRF5</accession>
<dbReference type="Pfam" id="PF09383">
    <property type="entry name" value="NIL"/>
    <property type="match status" value="1"/>
</dbReference>
<keyword evidence="5" id="KW-1278">Translocase</keyword>
<dbReference type="PANTHER" id="PTHR43166:SF36">
    <property type="entry name" value="METHIONINE IMPORT ATP-BINDING PROTEIN METN 2"/>
    <property type="match status" value="1"/>
</dbReference>
<protein>
    <submittedName>
        <fullName evidence="9">Methionine ABC transporter ATP-binding protein</fullName>
    </submittedName>
</protein>
<name>A0ABV8WRF5_9BACI</name>
<organism evidence="9 10">
    <name type="scientific">Gracilibacillus xinjiangensis</name>
    <dbReference type="NCBI Taxonomy" id="1193282"/>
    <lineage>
        <taxon>Bacteria</taxon>
        <taxon>Bacillati</taxon>
        <taxon>Bacillota</taxon>
        <taxon>Bacilli</taxon>
        <taxon>Bacillales</taxon>
        <taxon>Bacillaceae</taxon>
        <taxon>Gracilibacillus</taxon>
    </lineage>
</organism>
<dbReference type="InterPro" id="IPR003439">
    <property type="entry name" value="ABC_transporter-like_ATP-bd"/>
</dbReference>
<keyword evidence="3" id="KW-0547">Nucleotide-binding</keyword>
<dbReference type="SUPFAM" id="SSF55021">
    <property type="entry name" value="ACT-like"/>
    <property type="match status" value="1"/>
</dbReference>
<dbReference type="SUPFAM" id="SSF52540">
    <property type="entry name" value="P-loop containing nucleoside triphosphate hydrolases"/>
    <property type="match status" value="1"/>
</dbReference>
<dbReference type="Gene3D" id="3.40.50.300">
    <property type="entry name" value="P-loop containing nucleotide triphosphate hydrolases"/>
    <property type="match status" value="1"/>
</dbReference>
<dbReference type="SMART" id="SM00930">
    <property type="entry name" value="NIL"/>
    <property type="match status" value="1"/>
</dbReference>
<reference evidence="10" key="1">
    <citation type="journal article" date="2019" name="Int. J. Syst. Evol. Microbiol.">
        <title>The Global Catalogue of Microorganisms (GCM) 10K type strain sequencing project: providing services to taxonomists for standard genome sequencing and annotation.</title>
        <authorList>
            <consortium name="The Broad Institute Genomics Platform"/>
            <consortium name="The Broad Institute Genome Sequencing Center for Infectious Disease"/>
            <person name="Wu L."/>
            <person name="Ma J."/>
        </authorList>
    </citation>
    <scope>NUCLEOTIDE SEQUENCE [LARGE SCALE GENOMIC DNA]</scope>
    <source>
        <strain evidence="10">CCUG 37865</strain>
    </source>
</reference>
<keyword evidence="1" id="KW-0813">Transport</keyword>
<comment type="caution">
    <text evidence="9">The sequence shown here is derived from an EMBL/GenBank/DDBJ whole genome shotgun (WGS) entry which is preliminary data.</text>
</comment>
<evidence type="ECO:0000256" key="7">
    <source>
        <dbReference type="ARBA" id="ARBA00023136"/>
    </source>
</evidence>
<dbReference type="SMART" id="SM00382">
    <property type="entry name" value="AAA"/>
    <property type="match status" value="1"/>
</dbReference>
<dbReference type="InterPro" id="IPR027417">
    <property type="entry name" value="P-loop_NTPase"/>
</dbReference>
<dbReference type="PROSITE" id="PS00211">
    <property type="entry name" value="ABC_TRANSPORTER_1"/>
    <property type="match status" value="1"/>
</dbReference>
<dbReference type="InterPro" id="IPR050086">
    <property type="entry name" value="MetN_ABC_transporter-like"/>
</dbReference>
<sequence length="341" mass="37961">MIQIKNLKKLYQTKKQSVQAVDDVSLTINQGEIFGVIGYSGAGKSTFIRLINRLEEPTSGSIKIHDKDITKMAANELRIKRQKIGMIFQHFNLLWSRTVFDNIAFPLEIAGVSKAEVKKKVSELINLVGLSGKENSYPSQLSGGQKQRVGIARALANDPEVLLCDEATSALDPETTDDILDLLVSINQKLGLTIILITHEMHVIQKICHRVAVMENGKVVETGEVLDVFVRPQSKTTKRFVQQLNPLEHEQDKLAEFINDRSDSEVIKLHFIGKDTKRALISEIAKNFTVEVNILQGSITPTQEGSFGTLYIELNGESDVLTNTIKYIKDAGVEVEVLKHA</sequence>
<gene>
    <name evidence="9" type="ORF">ACFOY7_00360</name>
</gene>
<dbReference type="GO" id="GO:0005524">
    <property type="term" value="F:ATP binding"/>
    <property type="evidence" value="ECO:0007669"/>
    <property type="project" value="UniProtKB-KW"/>
</dbReference>
<dbReference type="InterPro" id="IPR018449">
    <property type="entry name" value="NIL_domain"/>
</dbReference>
<evidence type="ECO:0000256" key="6">
    <source>
        <dbReference type="ARBA" id="ARBA00022970"/>
    </source>
</evidence>
<dbReference type="CDD" id="cd03258">
    <property type="entry name" value="ABC_MetN_methionine_transporter"/>
    <property type="match status" value="1"/>
</dbReference>
<dbReference type="Proteomes" id="UP001595882">
    <property type="component" value="Unassembled WGS sequence"/>
</dbReference>
<evidence type="ECO:0000259" key="8">
    <source>
        <dbReference type="PROSITE" id="PS50893"/>
    </source>
</evidence>
<evidence type="ECO:0000256" key="3">
    <source>
        <dbReference type="ARBA" id="ARBA00022741"/>
    </source>
</evidence>
<dbReference type="RefSeq" id="WP_390248241.1">
    <property type="nucleotide sequence ID" value="NZ_JBHSDT010000001.1"/>
</dbReference>
<dbReference type="PANTHER" id="PTHR43166">
    <property type="entry name" value="AMINO ACID IMPORT ATP-BINDING PROTEIN"/>
    <property type="match status" value="1"/>
</dbReference>
<evidence type="ECO:0000256" key="4">
    <source>
        <dbReference type="ARBA" id="ARBA00022840"/>
    </source>
</evidence>
<evidence type="ECO:0000256" key="2">
    <source>
        <dbReference type="ARBA" id="ARBA00022475"/>
    </source>
</evidence>
<keyword evidence="6" id="KW-0029">Amino-acid transport</keyword>
<dbReference type="InterPro" id="IPR003593">
    <property type="entry name" value="AAA+_ATPase"/>
</dbReference>
<evidence type="ECO:0000256" key="1">
    <source>
        <dbReference type="ARBA" id="ARBA00022448"/>
    </source>
</evidence>
<feature type="domain" description="ABC transporter" evidence="8">
    <location>
        <begin position="2"/>
        <end position="241"/>
    </location>
</feature>
<keyword evidence="7" id="KW-0472">Membrane</keyword>